<dbReference type="KEGG" id="kfv:AS188_11800"/>
<evidence type="ECO:0000313" key="5">
    <source>
        <dbReference type="Proteomes" id="UP000321155"/>
    </source>
</evidence>
<keyword evidence="1" id="KW-0812">Transmembrane</keyword>
<evidence type="ECO:0000313" key="4">
    <source>
        <dbReference type="Proteomes" id="UP000057181"/>
    </source>
</evidence>
<gene>
    <name evidence="2" type="ORF">AS188_11800</name>
    <name evidence="3" type="ORF">KFL01_02830</name>
</gene>
<proteinExistence type="predicted"/>
<protein>
    <recommendedName>
        <fullName evidence="6">PrgI family protein</fullName>
    </recommendedName>
</protein>
<dbReference type="STRING" id="446860.AS188_11800"/>
<evidence type="ECO:0000313" key="2">
    <source>
        <dbReference type="EMBL" id="ALU40330.1"/>
    </source>
</evidence>
<dbReference type="Proteomes" id="UP000057181">
    <property type="component" value="Chromosome"/>
</dbReference>
<keyword evidence="1" id="KW-0472">Membrane</keyword>
<accession>A0A0U3G685</accession>
<dbReference type="OrthoDB" id="3859571at2"/>
<dbReference type="AlphaFoldDB" id="A0A0U3G685"/>
<dbReference type="RefSeq" id="WP_058859021.1">
    <property type="nucleotide sequence ID" value="NZ_BJZR01000004.1"/>
</dbReference>
<sequence length="490" mass="52731">MPTKQNESAVASAELVPVKFSRLTRRGVLLGLSLSQLITLATGVLSIVGALYAGGGILLAYTAPIWVIAAALTWAPIAGRPAVEWLPVAFWWLWRSTGGQFLYRRRVVTPRPVGTLALPGDQARLREYTDPETQAGMIHDPHQQTLTVVCEVTHPAFVLLDPGEQERRVTSWGRVLATVCRSGRIATLQVLERTLPDSGTGLAEWWKAHGTDDDTWAATTYAELIDRAGPAGERHATTLSLSLDMRTAARHIRTAGGGIRGAAAVLRQEMSTLVAALRSADLTPSGWLSPGEIAVILRSAYDPAIAATLERHGELGQSLATAGPVAVNESWTRLRTDSAHHAVLWVSEWPRSLVYPGFLSPVLLSTGIQRSFSLICTPIRSDQAARDIRKKKVEHISDAAQRAKIGQIEDAAQTAEYQDVLQQEADLTAGHGILRYTGLISVSAPTVEELEAGVAAIEQAAIQASCETRLLVGQQAAAFTAAALPLCRRV</sequence>
<reference evidence="2 4" key="1">
    <citation type="submission" date="2015-11" db="EMBL/GenBank/DDBJ databases">
        <title>Complete Genome Sequence of Kocuria flava strain HO-9041.</title>
        <authorList>
            <person name="Zhou M."/>
            <person name="Dai J."/>
        </authorList>
    </citation>
    <scope>NUCLEOTIDE SEQUENCE [LARGE SCALE GENOMIC DNA]</scope>
    <source>
        <strain evidence="2 4">HO-9041</strain>
    </source>
</reference>
<evidence type="ECO:0008006" key="6">
    <source>
        <dbReference type="Google" id="ProtNLM"/>
    </source>
</evidence>
<dbReference type="InterPro" id="IPR049978">
    <property type="entry name" value="SCO6880-like"/>
</dbReference>
<dbReference type="Proteomes" id="UP000321155">
    <property type="component" value="Unassembled WGS sequence"/>
</dbReference>
<feature type="transmembrane region" description="Helical" evidence="1">
    <location>
        <begin position="28"/>
        <end position="52"/>
    </location>
</feature>
<evidence type="ECO:0000313" key="3">
    <source>
        <dbReference type="EMBL" id="GEO90977.1"/>
    </source>
</evidence>
<feature type="transmembrane region" description="Helical" evidence="1">
    <location>
        <begin position="58"/>
        <end position="77"/>
    </location>
</feature>
<keyword evidence="5" id="KW-1185">Reference proteome</keyword>
<dbReference type="EMBL" id="BJZR01000004">
    <property type="protein sequence ID" value="GEO90977.1"/>
    <property type="molecule type" value="Genomic_DNA"/>
</dbReference>
<organism evidence="2 4">
    <name type="scientific">Kocuria flava</name>
    <dbReference type="NCBI Taxonomy" id="446860"/>
    <lineage>
        <taxon>Bacteria</taxon>
        <taxon>Bacillati</taxon>
        <taxon>Actinomycetota</taxon>
        <taxon>Actinomycetes</taxon>
        <taxon>Micrococcales</taxon>
        <taxon>Micrococcaceae</taxon>
        <taxon>Kocuria</taxon>
    </lineage>
</organism>
<dbReference type="EMBL" id="CP013254">
    <property type="protein sequence ID" value="ALU40330.1"/>
    <property type="molecule type" value="Genomic_DNA"/>
</dbReference>
<keyword evidence="1" id="KW-1133">Transmembrane helix</keyword>
<evidence type="ECO:0000256" key="1">
    <source>
        <dbReference type="SAM" id="Phobius"/>
    </source>
</evidence>
<name>A0A0U3G685_9MICC</name>
<reference evidence="3 5" key="2">
    <citation type="submission" date="2019-07" db="EMBL/GenBank/DDBJ databases">
        <title>Whole genome shotgun sequence of Kocuria flava NBRC 107626.</title>
        <authorList>
            <person name="Hosoyama A."/>
            <person name="Uohara A."/>
            <person name="Ohji S."/>
            <person name="Ichikawa N."/>
        </authorList>
    </citation>
    <scope>NUCLEOTIDE SEQUENCE [LARGE SCALE GENOMIC DNA]</scope>
    <source>
        <strain evidence="3 5">NBRC 107626</strain>
    </source>
</reference>
<dbReference type="NCBIfam" id="NF042935">
    <property type="entry name" value="SCO6880_fam"/>
    <property type="match status" value="1"/>
</dbReference>